<dbReference type="EMBL" id="NATQ01000005">
    <property type="protein sequence ID" value="OQX91250.1"/>
    <property type="molecule type" value="Genomic_DNA"/>
</dbReference>
<evidence type="ECO:0000313" key="9">
    <source>
        <dbReference type="EMBL" id="OQX91250.1"/>
    </source>
</evidence>
<evidence type="ECO:0000256" key="1">
    <source>
        <dbReference type="ARBA" id="ARBA00004162"/>
    </source>
</evidence>
<keyword evidence="5 8" id="KW-1133">Transmembrane helix</keyword>
<dbReference type="InterPro" id="IPR003400">
    <property type="entry name" value="ExbD"/>
</dbReference>
<evidence type="ECO:0000313" key="10">
    <source>
        <dbReference type="Proteomes" id="UP000192611"/>
    </source>
</evidence>
<keyword evidence="7" id="KW-0813">Transport</keyword>
<keyword evidence="3" id="KW-1003">Cell membrane</keyword>
<comment type="caution">
    <text evidence="9">The sequence shown here is derived from an EMBL/GenBank/DDBJ whole genome shotgun (WGS) entry which is preliminary data.</text>
</comment>
<dbReference type="Pfam" id="PF02472">
    <property type="entry name" value="ExbD"/>
    <property type="match status" value="1"/>
</dbReference>
<dbReference type="GO" id="GO:0005886">
    <property type="term" value="C:plasma membrane"/>
    <property type="evidence" value="ECO:0007669"/>
    <property type="project" value="UniProtKB-SubCell"/>
</dbReference>
<comment type="subcellular location">
    <subcellularLocation>
        <location evidence="1">Cell membrane</location>
        <topology evidence="1">Single-pass membrane protein</topology>
    </subcellularLocation>
    <subcellularLocation>
        <location evidence="7">Cell membrane</location>
        <topology evidence="7">Single-pass type II membrane protein</topology>
    </subcellularLocation>
</comment>
<name>A0A1W9S4J9_9BACT</name>
<evidence type="ECO:0000256" key="6">
    <source>
        <dbReference type="ARBA" id="ARBA00023136"/>
    </source>
</evidence>
<dbReference type="Proteomes" id="UP000192611">
    <property type="component" value="Unassembled WGS sequence"/>
</dbReference>
<evidence type="ECO:0000256" key="3">
    <source>
        <dbReference type="ARBA" id="ARBA00022475"/>
    </source>
</evidence>
<gene>
    <name evidence="9" type="ORF">B6D57_00455</name>
</gene>
<comment type="similarity">
    <text evidence="2 7">Belongs to the ExbD/TolR family.</text>
</comment>
<evidence type="ECO:0000256" key="5">
    <source>
        <dbReference type="ARBA" id="ARBA00022989"/>
    </source>
</evidence>
<reference evidence="10" key="1">
    <citation type="submission" date="2017-03" db="EMBL/GenBank/DDBJ databases">
        <title>Novel pathways for hydrocarbon cycling and metabolic interdependencies in hydrothermal sediment communities.</title>
        <authorList>
            <person name="Dombrowski N."/>
            <person name="Seitz K."/>
            <person name="Teske A."/>
            <person name="Baker B."/>
        </authorList>
    </citation>
    <scope>NUCLEOTIDE SEQUENCE [LARGE SCALE GENOMIC DNA]</scope>
</reference>
<evidence type="ECO:0000256" key="4">
    <source>
        <dbReference type="ARBA" id="ARBA00022692"/>
    </source>
</evidence>
<dbReference type="GO" id="GO:0015031">
    <property type="term" value="P:protein transport"/>
    <property type="evidence" value="ECO:0007669"/>
    <property type="project" value="UniProtKB-KW"/>
</dbReference>
<evidence type="ECO:0008006" key="11">
    <source>
        <dbReference type="Google" id="ProtNLM"/>
    </source>
</evidence>
<dbReference type="PANTHER" id="PTHR30558:SF3">
    <property type="entry name" value="BIOPOLYMER TRANSPORT PROTEIN EXBD-RELATED"/>
    <property type="match status" value="1"/>
</dbReference>
<dbReference type="GO" id="GO:0022857">
    <property type="term" value="F:transmembrane transporter activity"/>
    <property type="evidence" value="ECO:0007669"/>
    <property type="project" value="InterPro"/>
</dbReference>
<dbReference type="AlphaFoldDB" id="A0A1W9S4J9"/>
<accession>A0A1W9S4J9</accession>
<protein>
    <recommendedName>
        <fullName evidence="11">Biopolymer transporter ExbD</fullName>
    </recommendedName>
</protein>
<keyword evidence="7" id="KW-0653">Protein transport</keyword>
<feature type="transmembrane region" description="Helical" evidence="8">
    <location>
        <begin position="22"/>
        <end position="42"/>
    </location>
</feature>
<proteinExistence type="inferred from homology"/>
<dbReference type="PANTHER" id="PTHR30558">
    <property type="entry name" value="EXBD MEMBRANE COMPONENT OF PMF-DRIVEN MACROMOLECULE IMPORT SYSTEM"/>
    <property type="match status" value="1"/>
</dbReference>
<evidence type="ECO:0000256" key="8">
    <source>
        <dbReference type="SAM" id="Phobius"/>
    </source>
</evidence>
<organism evidence="9 10">
    <name type="scientific">Candidatus Coatesbacteria bacterium 4484_99</name>
    <dbReference type="NCBI Taxonomy" id="1970774"/>
    <lineage>
        <taxon>Bacteria</taxon>
        <taxon>Candidatus Coatesiibacteriota</taxon>
    </lineage>
</organism>
<keyword evidence="6 8" id="KW-0472">Membrane</keyword>
<sequence length="158" mass="17621">MAGANVGGGEGRSRTGRRRISIHIDMTPMVDVIILLLIFFFMTSQFKEPHGIEITLPKTDVPVKIPESNTVTLRVDENNEVYFNEEPVEEISKIREYLIARQTENPNLVTILDVHPSAKYKTMVDVLDEFKIAADETGVTKFSLAMKREETAPEGGGG</sequence>
<keyword evidence="4 7" id="KW-0812">Transmembrane</keyword>
<evidence type="ECO:0000256" key="7">
    <source>
        <dbReference type="RuleBase" id="RU003879"/>
    </source>
</evidence>
<evidence type="ECO:0000256" key="2">
    <source>
        <dbReference type="ARBA" id="ARBA00005811"/>
    </source>
</evidence>